<dbReference type="InterPro" id="IPR015421">
    <property type="entry name" value="PyrdxlP-dep_Trfase_major"/>
</dbReference>
<dbReference type="InterPro" id="IPR049704">
    <property type="entry name" value="Aminotrans_3_PPA_site"/>
</dbReference>
<organism evidence="5 6">
    <name type="scientific">Pinctada imbricata</name>
    <name type="common">Atlantic pearl-oyster</name>
    <name type="synonym">Pinctada martensii</name>
    <dbReference type="NCBI Taxonomy" id="66713"/>
    <lineage>
        <taxon>Eukaryota</taxon>
        <taxon>Metazoa</taxon>
        <taxon>Spiralia</taxon>
        <taxon>Lophotrochozoa</taxon>
        <taxon>Mollusca</taxon>
        <taxon>Bivalvia</taxon>
        <taxon>Autobranchia</taxon>
        <taxon>Pteriomorphia</taxon>
        <taxon>Pterioida</taxon>
        <taxon>Pterioidea</taxon>
        <taxon>Pteriidae</taxon>
        <taxon>Pinctada</taxon>
    </lineage>
</organism>
<dbReference type="InterPro" id="IPR015424">
    <property type="entry name" value="PyrdxlP-dep_Trfase"/>
</dbReference>
<dbReference type="PANTHER" id="PTHR45688">
    <property type="match status" value="1"/>
</dbReference>
<dbReference type="PIRSF" id="PIRSF000521">
    <property type="entry name" value="Transaminase_4ab_Lys_Orn"/>
    <property type="match status" value="1"/>
</dbReference>
<dbReference type="EMBL" id="VSWD01000010">
    <property type="protein sequence ID" value="KAK3089803.1"/>
    <property type="molecule type" value="Genomic_DNA"/>
</dbReference>
<dbReference type="Gene3D" id="3.40.640.10">
    <property type="entry name" value="Type I PLP-dependent aspartate aminotransferase-like (Major domain)"/>
    <property type="match status" value="1"/>
</dbReference>
<dbReference type="InterPro" id="IPR015422">
    <property type="entry name" value="PyrdxlP-dep_Trfase_small"/>
</dbReference>
<name>A0AA89BW92_PINIB</name>
<reference evidence="5" key="1">
    <citation type="submission" date="2019-08" db="EMBL/GenBank/DDBJ databases">
        <title>The improved chromosome-level genome for the pearl oyster Pinctada fucata martensii using PacBio sequencing and Hi-C.</title>
        <authorList>
            <person name="Zheng Z."/>
        </authorList>
    </citation>
    <scope>NUCLEOTIDE SEQUENCE</scope>
    <source>
        <strain evidence="5">ZZ-2019</strain>
        <tissue evidence="5">Adductor muscle</tissue>
    </source>
</reference>
<dbReference type="GO" id="GO:0030170">
    <property type="term" value="F:pyridoxal phosphate binding"/>
    <property type="evidence" value="ECO:0007669"/>
    <property type="project" value="InterPro"/>
</dbReference>
<dbReference type="PANTHER" id="PTHR45688:SF13">
    <property type="entry name" value="ALANINE--GLYOXYLATE AMINOTRANSFERASE 2-LIKE"/>
    <property type="match status" value="1"/>
</dbReference>
<keyword evidence="2 3" id="KW-0663">Pyridoxal phosphate</keyword>
<dbReference type="PROSITE" id="PS00600">
    <property type="entry name" value="AA_TRANSFER_CLASS_3"/>
    <property type="match status" value="1"/>
</dbReference>
<evidence type="ECO:0000256" key="2">
    <source>
        <dbReference type="ARBA" id="ARBA00022898"/>
    </source>
</evidence>
<dbReference type="GO" id="GO:0005739">
    <property type="term" value="C:mitochondrion"/>
    <property type="evidence" value="ECO:0007669"/>
    <property type="project" value="TreeGrafter"/>
</dbReference>
<dbReference type="Pfam" id="PF00202">
    <property type="entry name" value="Aminotran_3"/>
    <property type="match status" value="1"/>
</dbReference>
<sequence length="468" mass="51406">MNRRACKLHFEVAPLKIVRASRQYLFDDQGSEYLDCISNVSHVGHCHPHVVLAGQEQMAQLTTCAGFLDDKMVEYAKRIIETLPDQLCVCYFLNSGSEANDMALRLAKSYTKNDHFIVVENAYHGNIATTLDVSPLKWKKMGTVKKDWVHVVDCPDIYRGKYKEDSENPGALYAADVKKIIKNIQKKHDKGGIAAFISEPVMTAPGVIIPPKKYLQYVYRYVREAGGLCIADEVQVGLGRSGENFWSFQNFDVVPDIITVGKPLGNGYPMALVVTKKEIADSVMEFNSTFGGNPVACAVGMAVLDVIKNEKLMSSAKSVGRCLIDGFKAIAQKHDNIGDVRGMGMCVGVDIVKEKGSRKPAKEVAEILAYKLKEQKIIVANEGPEKNVMLILPPMCFTCDNARCVVQAFDTALTEIELGSSSDGVGVKDEQRISVPLNILTAPPGLLDEDSSDEDGPAAKQAKYEEMD</sequence>
<keyword evidence="6" id="KW-1185">Reference proteome</keyword>
<dbReference type="InterPro" id="IPR005814">
    <property type="entry name" value="Aminotrans_3"/>
</dbReference>
<evidence type="ECO:0000256" key="4">
    <source>
        <dbReference type="SAM" id="MobiDB-lite"/>
    </source>
</evidence>
<feature type="compositionally biased region" description="Acidic residues" evidence="4">
    <location>
        <begin position="447"/>
        <end position="456"/>
    </location>
</feature>
<comment type="similarity">
    <text evidence="1 3">Belongs to the class-III pyridoxal-phosphate-dependent aminotransferase family.</text>
</comment>
<evidence type="ECO:0000256" key="3">
    <source>
        <dbReference type="RuleBase" id="RU003560"/>
    </source>
</evidence>
<dbReference type="CDD" id="cd00610">
    <property type="entry name" value="OAT_like"/>
    <property type="match status" value="1"/>
</dbReference>
<protein>
    <submittedName>
        <fullName evidence="5">Uncharacterized protein</fullName>
    </submittedName>
</protein>
<feature type="region of interest" description="Disordered" evidence="4">
    <location>
        <begin position="443"/>
        <end position="468"/>
    </location>
</feature>
<comment type="caution">
    <text evidence="5">The sequence shown here is derived from an EMBL/GenBank/DDBJ whole genome shotgun (WGS) entry which is preliminary data.</text>
</comment>
<dbReference type="SUPFAM" id="SSF53383">
    <property type="entry name" value="PLP-dependent transferases"/>
    <property type="match status" value="1"/>
</dbReference>
<evidence type="ECO:0000256" key="1">
    <source>
        <dbReference type="ARBA" id="ARBA00008954"/>
    </source>
</evidence>
<accession>A0AA89BW92</accession>
<dbReference type="Proteomes" id="UP001186944">
    <property type="component" value="Unassembled WGS sequence"/>
</dbReference>
<proteinExistence type="inferred from homology"/>
<dbReference type="GO" id="GO:0008483">
    <property type="term" value="F:transaminase activity"/>
    <property type="evidence" value="ECO:0007669"/>
    <property type="project" value="InterPro"/>
</dbReference>
<evidence type="ECO:0000313" key="5">
    <source>
        <dbReference type="EMBL" id="KAK3089803.1"/>
    </source>
</evidence>
<dbReference type="Gene3D" id="3.90.1150.10">
    <property type="entry name" value="Aspartate Aminotransferase, domain 1"/>
    <property type="match status" value="1"/>
</dbReference>
<evidence type="ECO:0000313" key="6">
    <source>
        <dbReference type="Proteomes" id="UP001186944"/>
    </source>
</evidence>
<gene>
    <name evidence="5" type="ORF">FSP39_006659</name>
</gene>
<dbReference type="AlphaFoldDB" id="A0AA89BW92"/>